<evidence type="ECO:0000313" key="9">
    <source>
        <dbReference type="EMBL" id="GAA4348762.1"/>
    </source>
</evidence>
<dbReference type="EMBL" id="BAABGJ010000057">
    <property type="protein sequence ID" value="GAA4348762.1"/>
    <property type="molecule type" value="Genomic_DNA"/>
</dbReference>
<keyword evidence="6" id="KW-0472">Membrane</keyword>
<feature type="signal peptide" evidence="8">
    <location>
        <begin position="1"/>
        <end position="25"/>
    </location>
</feature>
<proteinExistence type="inferred from homology"/>
<dbReference type="InterPro" id="IPR003423">
    <property type="entry name" value="OMP_efflux"/>
</dbReference>
<keyword evidence="8" id="KW-0732">Signal</keyword>
<evidence type="ECO:0000256" key="1">
    <source>
        <dbReference type="ARBA" id="ARBA00004442"/>
    </source>
</evidence>
<evidence type="ECO:0000256" key="3">
    <source>
        <dbReference type="ARBA" id="ARBA00022448"/>
    </source>
</evidence>
<dbReference type="PANTHER" id="PTHR30026:SF20">
    <property type="entry name" value="OUTER MEMBRANE PROTEIN TOLC"/>
    <property type="match status" value="1"/>
</dbReference>
<dbReference type="Proteomes" id="UP001500975">
    <property type="component" value="Unassembled WGS sequence"/>
</dbReference>
<evidence type="ECO:0000256" key="8">
    <source>
        <dbReference type="SAM" id="SignalP"/>
    </source>
</evidence>
<keyword evidence="3" id="KW-0813">Transport</keyword>
<organism evidence="9 10">
    <name type="scientific">Variovorax defluvii</name>
    <dbReference type="NCBI Taxonomy" id="913761"/>
    <lineage>
        <taxon>Bacteria</taxon>
        <taxon>Pseudomonadati</taxon>
        <taxon>Pseudomonadota</taxon>
        <taxon>Betaproteobacteria</taxon>
        <taxon>Burkholderiales</taxon>
        <taxon>Comamonadaceae</taxon>
        <taxon>Variovorax</taxon>
    </lineage>
</organism>
<dbReference type="InterPro" id="IPR051906">
    <property type="entry name" value="TolC-like"/>
</dbReference>
<feature type="chain" id="PRO_5045359641" evidence="8">
    <location>
        <begin position="26"/>
        <end position="440"/>
    </location>
</feature>
<reference evidence="10" key="1">
    <citation type="journal article" date="2019" name="Int. J. Syst. Evol. Microbiol.">
        <title>The Global Catalogue of Microorganisms (GCM) 10K type strain sequencing project: providing services to taxonomists for standard genome sequencing and annotation.</title>
        <authorList>
            <consortium name="The Broad Institute Genomics Platform"/>
            <consortium name="The Broad Institute Genome Sequencing Center for Infectious Disease"/>
            <person name="Wu L."/>
            <person name="Ma J."/>
        </authorList>
    </citation>
    <scope>NUCLEOTIDE SEQUENCE [LARGE SCALE GENOMIC DNA]</scope>
    <source>
        <strain evidence="10">JCM 17804</strain>
    </source>
</reference>
<dbReference type="Pfam" id="PF02321">
    <property type="entry name" value="OEP"/>
    <property type="match status" value="2"/>
</dbReference>
<keyword evidence="10" id="KW-1185">Reference proteome</keyword>
<comment type="subcellular location">
    <subcellularLocation>
        <location evidence="1">Cell outer membrane</location>
    </subcellularLocation>
</comment>
<comment type="caution">
    <text evidence="9">The sequence shown here is derived from an EMBL/GenBank/DDBJ whole genome shotgun (WGS) entry which is preliminary data.</text>
</comment>
<accession>A0ABP8I0E4</accession>
<name>A0ABP8I0E4_9BURK</name>
<evidence type="ECO:0000256" key="2">
    <source>
        <dbReference type="ARBA" id="ARBA00007613"/>
    </source>
</evidence>
<evidence type="ECO:0000313" key="10">
    <source>
        <dbReference type="Proteomes" id="UP001500975"/>
    </source>
</evidence>
<keyword evidence="7" id="KW-0998">Cell outer membrane</keyword>
<keyword evidence="4" id="KW-1134">Transmembrane beta strand</keyword>
<evidence type="ECO:0000256" key="7">
    <source>
        <dbReference type="ARBA" id="ARBA00023237"/>
    </source>
</evidence>
<dbReference type="Gene3D" id="1.20.1600.10">
    <property type="entry name" value="Outer membrane efflux proteins (OEP)"/>
    <property type="match status" value="1"/>
</dbReference>
<keyword evidence="5" id="KW-0812">Transmembrane</keyword>
<gene>
    <name evidence="9" type="ORF">GCM10023165_34900</name>
</gene>
<protein>
    <submittedName>
        <fullName evidence="9">TolC family outer membrane protein</fullName>
    </submittedName>
</protein>
<dbReference type="PANTHER" id="PTHR30026">
    <property type="entry name" value="OUTER MEMBRANE PROTEIN TOLC"/>
    <property type="match status" value="1"/>
</dbReference>
<comment type="similarity">
    <text evidence="2">Belongs to the outer membrane factor (OMF) (TC 1.B.17) family.</text>
</comment>
<evidence type="ECO:0000256" key="6">
    <source>
        <dbReference type="ARBA" id="ARBA00023136"/>
    </source>
</evidence>
<evidence type="ECO:0000256" key="4">
    <source>
        <dbReference type="ARBA" id="ARBA00022452"/>
    </source>
</evidence>
<dbReference type="SUPFAM" id="SSF56954">
    <property type="entry name" value="Outer membrane efflux proteins (OEP)"/>
    <property type="match status" value="1"/>
</dbReference>
<evidence type="ECO:0000256" key="5">
    <source>
        <dbReference type="ARBA" id="ARBA00022692"/>
    </source>
</evidence>
<sequence length="440" mass="47313">MRAWVRTCLRACLVLSAGIAAPAFAERVSVQEVLRRVVANDPQIAMRQASLQAAEAGLRASEAAFLPSVDLSTQAGRAGRKELIAPSSSSEDNGLSRRASATSLTISQLLFDAGRSAAQMQMAQRRAERERIALRKTIDDRVLVALQASLDLADQRSKLDQARAVERRLERLVAIVEGRLKSGQAPLVELRRAQSRLLDQRRAVAEAGGLRRQAEQRFLLLTGVSGEDIEFGAMPGRPLEPGEIAKLRVACTTQCLDVADAELGVEAARHEVDATTSAFLPKVVLQGSASRSVNATGGPEHHSDRSVWLVATWNLYAGGGDLARRRAAQQQVAAGEAQTQAVLQQVTGDFDKLEQEYLTAIEVERLALAAAEVAADTRVLAERGYEAGVRPLLDVADTLVEEARARSNVIDAGAQKAMAQYRLLSLVGDLAARMGAMVQS</sequence>